<keyword evidence="1" id="KW-0812">Transmembrane</keyword>
<evidence type="ECO:0000256" key="2">
    <source>
        <dbReference type="SAM" id="SignalP"/>
    </source>
</evidence>
<proteinExistence type="predicted"/>
<accession>A0A0H5R435</accession>
<sequence>MTTFPLISVLLPISVLVLFSTPIQSRPDPDPVVVNHVEQPLTDLAQRRGHDLPELIMKLEVYCNTRSMAAFEEAVGLMSGGCVINSEEKSDRARYGKIMLDILGTPDLISDIHHDILLKFTIAAVENQLSIPDPGVRQAVVEKSNALRQRLSAISDRDELEAIQQLQLPKTQEHLLPDKYREQLDDMLNLNLFLTKLVLDPNFRTTLHALGKKRLAREKRIKAYKDVCTAILVFAIFTAVALISPVFSSYFGNTNLLFTSLASPLVLLLLFMQGN</sequence>
<keyword evidence="1" id="KW-0472">Membrane</keyword>
<dbReference type="EMBL" id="HACM01008461">
    <property type="protein sequence ID" value="CRZ08903.1"/>
    <property type="molecule type" value="Transcribed_RNA"/>
</dbReference>
<protein>
    <submittedName>
        <fullName evidence="3">Uncharacterized protein</fullName>
    </submittedName>
</protein>
<feature type="transmembrane region" description="Helical" evidence="1">
    <location>
        <begin position="223"/>
        <end position="244"/>
    </location>
</feature>
<dbReference type="AlphaFoldDB" id="A0A0H5R435"/>
<evidence type="ECO:0000313" key="3">
    <source>
        <dbReference type="EMBL" id="CRZ08903.1"/>
    </source>
</evidence>
<keyword evidence="2" id="KW-0732">Signal</keyword>
<feature type="signal peptide" evidence="2">
    <location>
        <begin position="1"/>
        <end position="25"/>
    </location>
</feature>
<name>A0A0H5R435_9EUKA</name>
<keyword evidence="1" id="KW-1133">Transmembrane helix</keyword>
<evidence type="ECO:0000256" key="1">
    <source>
        <dbReference type="SAM" id="Phobius"/>
    </source>
</evidence>
<organism evidence="3">
    <name type="scientific">Spongospora subterranea</name>
    <dbReference type="NCBI Taxonomy" id="70186"/>
    <lineage>
        <taxon>Eukaryota</taxon>
        <taxon>Sar</taxon>
        <taxon>Rhizaria</taxon>
        <taxon>Endomyxa</taxon>
        <taxon>Phytomyxea</taxon>
        <taxon>Plasmodiophorida</taxon>
        <taxon>Plasmodiophoridae</taxon>
        <taxon>Spongospora</taxon>
    </lineage>
</organism>
<feature type="chain" id="PRO_5005222987" evidence="2">
    <location>
        <begin position="26"/>
        <end position="275"/>
    </location>
</feature>
<feature type="transmembrane region" description="Helical" evidence="1">
    <location>
        <begin position="250"/>
        <end position="271"/>
    </location>
</feature>
<reference evidence="3" key="1">
    <citation type="submission" date="2015-04" db="EMBL/GenBank/DDBJ databases">
        <title>The genome sequence of the plant pathogenic Rhizarian Plasmodiophora brassicae reveals insights in its biotrophic life cycle and the origin of chitin synthesis.</title>
        <authorList>
            <person name="Schwelm A."/>
            <person name="Fogelqvist J."/>
            <person name="Knaust A."/>
            <person name="Julke S."/>
            <person name="Lilja T."/>
            <person name="Dhandapani V."/>
            <person name="Bonilla-Rosso G."/>
            <person name="Karlsson M."/>
            <person name="Shevchenko A."/>
            <person name="Choi S.R."/>
            <person name="Kim H.G."/>
            <person name="Park J.Y."/>
            <person name="Lim Y.P."/>
            <person name="Ludwig-Muller J."/>
            <person name="Dixelius C."/>
        </authorList>
    </citation>
    <scope>NUCLEOTIDE SEQUENCE</scope>
    <source>
        <tissue evidence="3">Potato root galls</tissue>
    </source>
</reference>